<evidence type="ECO:0000256" key="3">
    <source>
        <dbReference type="ARBA" id="ARBA00022630"/>
    </source>
</evidence>
<dbReference type="Pfam" id="PF02771">
    <property type="entry name" value="Acyl-CoA_dh_N"/>
    <property type="match status" value="1"/>
</dbReference>
<keyword evidence="11" id="KW-1185">Reference proteome</keyword>
<dbReference type="Proteomes" id="UP000570166">
    <property type="component" value="Unassembled WGS sequence"/>
</dbReference>
<evidence type="ECO:0000256" key="4">
    <source>
        <dbReference type="ARBA" id="ARBA00022827"/>
    </source>
</evidence>
<dbReference type="GO" id="GO:0005886">
    <property type="term" value="C:plasma membrane"/>
    <property type="evidence" value="ECO:0007669"/>
    <property type="project" value="TreeGrafter"/>
</dbReference>
<dbReference type="FunFam" id="2.40.110.10:FF:000011">
    <property type="entry name" value="Acyl-CoA dehydrogenase FadE34"/>
    <property type="match status" value="1"/>
</dbReference>
<dbReference type="PANTHER" id="PTHR43292">
    <property type="entry name" value="ACYL-COA DEHYDROGENASE"/>
    <property type="match status" value="1"/>
</dbReference>
<keyword evidence="4 6" id="KW-0274">FAD</keyword>
<dbReference type="Pfam" id="PF02770">
    <property type="entry name" value="Acyl-CoA_dh_M"/>
    <property type="match status" value="1"/>
</dbReference>
<reference evidence="10 11" key="1">
    <citation type="submission" date="2020-07" db="EMBL/GenBank/DDBJ databases">
        <authorList>
            <person name="Sun Q."/>
        </authorList>
    </citation>
    <scope>NUCLEOTIDE SEQUENCE [LARGE SCALE GENOMIC DNA]</scope>
    <source>
        <strain evidence="10 11">CGMCC 1.13654</strain>
    </source>
</reference>
<dbReference type="InterPro" id="IPR036250">
    <property type="entry name" value="AcylCo_DH-like_C"/>
</dbReference>
<dbReference type="RefSeq" id="WP_160363649.1">
    <property type="nucleotide sequence ID" value="NZ_JACEIB010000003.1"/>
</dbReference>
<dbReference type="InterPro" id="IPR006091">
    <property type="entry name" value="Acyl-CoA_Oxase/DH_mid-dom"/>
</dbReference>
<sequence>MQASLSLPAEGFRAEVRAWLAANVPARIRTPMPEAEIPWGGRTARFPAEETRTWLERMVARGWTAPHWPEAYGGAGLSAVETGILNEELAAIGARPALFSFGLWMLGPVLLEYASEEQKQRFLPPIARGEIRWCQGYSEPSAGSDLASLRMRAEDKGDHWLLNGQKIWTTYADQADWIFCLVRTDPDAPKHAGISFILVDLATPGVTIRPIRLISGSSPFCESFFDDVKVPKDHLVGPLNGGWEIAKKLLQYERQNVSAVGFGGDRSVTLPALAGRAGLTDEAGHIRDTALRDRIARQMMTERAIQLTTARAQLEVDAGQASAASSVIKYASAKANQHRHELAIEILGLEGLGWDGAPFAGDDLAETRKWLRSKGNSIEGGTSEINLDVIAKRVLGLPSR</sequence>
<dbReference type="InterPro" id="IPR046373">
    <property type="entry name" value="Acyl-CoA_Oxase/DH_mid-dom_sf"/>
</dbReference>
<evidence type="ECO:0000256" key="1">
    <source>
        <dbReference type="ARBA" id="ARBA00001974"/>
    </source>
</evidence>
<evidence type="ECO:0000313" key="10">
    <source>
        <dbReference type="EMBL" id="MBA2933858.1"/>
    </source>
</evidence>
<name>A0A838L8K2_9SPHN</name>
<feature type="domain" description="Acyl-CoA oxidase/dehydrogenase middle" evidence="8">
    <location>
        <begin position="134"/>
        <end position="228"/>
    </location>
</feature>
<dbReference type="GO" id="GO:0050660">
    <property type="term" value="F:flavin adenine dinucleotide binding"/>
    <property type="evidence" value="ECO:0007669"/>
    <property type="project" value="InterPro"/>
</dbReference>
<evidence type="ECO:0000256" key="6">
    <source>
        <dbReference type="RuleBase" id="RU362125"/>
    </source>
</evidence>
<dbReference type="Gene3D" id="2.40.110.10">
    <property type="entry name" value="Butyryl-CoA Dehydrogenase, subunit A, domain 2"/>
    <property type="match status" value="1"/>
</dbReference>
<accession>A0A838L8K2</accession>
<evidence type="ECO:0000259" key="7">
    <source>
        <dbReference type="Pfam" id="PF00441"/>
    </source>
</evidence>
<dbReference type="EMBL" id="JACEIB010000003">
    <property type="protein sequence ID" value="MBA2933858.1"/>
    <property type="molecule type" value="Genomic_DNA"/>
</dbReference>
<dbReference type="Gene3D" id="1.20.140.10">
    <property type="entry name" value="Butyryl-CoA Dehydrogenase, subunit A, domain 3"/>
    <property type="match status" value="1"/>
</dbReference>
<evidence type="ECO:0000259" key="9">
    <source>
        <dbReference type="Pfam" id="PF02771"/>
    </source>
</evidence>
<dbReference type="Gene3D" id="1.10.540.10">
    <property type="entry name" value="Acyl-CoA dehydrogenase/oxidase, N-terminal domain"/>
    <property type="match status" value="1"/>
</dbReference>
<proteinExistence type="inferred from homology"/>
<dbReference type="InterPro" id="IPR009100">
    <property type="entry name" value="AcylCoA_DH/oxidase_NM_dom_sf"/>
</dbReference>
<evidence type="ECO:0000313" key="11">
    <source>
        <dbReference type="Proteomes" id="UP000570166"/>
    </source>
</evidence>
<dbReference type="Pfam" id="PF00441">
    <property type="entry name" value="Acyl-CoA_dh_1"/>
    <property type="match status" value="1"/>
</dbReference>
<dbReference type="PANTHER" id="PTHR43292:SF3">
    <property type="entry name" value="ACYL-COA DEHYDROGENASE FADE29"/>
    <property type="match status" value="1"/>
</dbReference>
<evidence type="ECO:0000259" key="8">
    <source>
        <dbReference type="Pfam" id="PF02770"/>
    </source>
</evidence>
<gene>
    <name evidence="10" type="ORF">HZF05_07055</name>
</gene>
<comment type="caution">
    <text evidence="10">The sequence shown here is derived from an EMBL/GenBank/DDBJ whole genome shotgun (WGS) entry which is preliminary data.</text>
</comment>
<dbReference type="InterPro" id="IPR037069">
    <property type="entry name" value="AcylCoA_DH/ox_N_sf"/>
</dbReference>
<feature type="domain" description="Acyl-CoA dehydrogenase/oxidase N-terminal" evidence="9">
    <location>
        <begin position="12"/>
        <end position="130"/>
    </location>
</feature>
<evidence type="ECO:0000256" key="5">
    <source>
        <dbReference type="ARBA" id="ARBA00023002"/>
    </source>
</evidence>
<dbReference type="GO" id="GO:0016627">
    <property type="term" value="F:oxidoreductase activity, acting on the CH-CH group of donors"/>
    <property type="evidence" value="ECO:0007669"/>
    <property type="project" value="InterPro"/>
</dbReference>
<dbReference type="SUPFAM" id="SSF56645">
    <property type="entry name" value="Acyl-CoA dehydrogenase NM domain-like"/>
    <property type="match status" value="1"/>
</dbReference>
<keyword evidence="5 6" id="KW-0560">Oxidoreductase</keyword>
<comment type="cofactor">
    <cofactor evidence="1 6">
        <name>FAD</name>
        <dbReference type="ChEBI" id="CHEBI:57692"/>
    </cofactor>
</comment>
<comment type="similarity">
    <text evidence="2 6">Belongs to the acyl-CoA dehydrogenase family.</text>
</comment>
<dbReference type="InterPro" id="IPR013786">
    <property type="entry name" value="AcylCoA_DH/ox_N"/>
</dbReference>
<feature type="domain" description="Acyl-CoA dehydrogenase/oxidase C-terminal" evidence="7">
    <location>
        <begin position="240"/>
        <end position="395"/>
    </location>
</feature>
<organism evidence="10 11">
    <name type="scientific">Sphingomonas chungangi</name>
    <dbReference type="NCBI Taxonomy" id="2683589"/>
    <lineage>
        <taxon>Bacteria</taxon>
        <taxon>Pseudomonadati</taxon>
        <taxon>Pseudomonadota</taxon>
        <taxon>Alphaproteobacteria</taxon>
        <taxon>Sphingomonadales</taxon>
        <taxon>Sphingomonadaceae</taxon>
        <taxon>Sphingomonas</taxon>
    </lineage>
</organism>
<protein>
    <submittedName>
        <fullName evidence="10">Acyl-CoA dehydrogenase family protein</fullName>
    </submittedName>
</protein>
<dbReference type="InterPro" id="IPR052161">
    <property type="entry name" value="Mycobact_Acyl-CoA_DH"/>
</dbReference>
<dbReference type="AlphaFoldDB" id="A0A838L8K2"/>
<evidence type="ECO:0000256" key="2">
    <source>
        <dbReference type="ARBA" id="ARBA00009347"/>
    </source>
</evidence>
<dbReference type="SUPFAM" id="SSF47203">
    <property type="entry name" value="Acyl-CoA dehydrogenase C-terminal domain-like"/>
    <property type="match status" value="1"/>
</dbReference>
<dbReference type="InterPro" id="IPR009075">
    <property type="entry name" value="AcylCo_DH/oxidase_C"/>
</dbReference>
<keyword evidence="3 6" id="KW-0285">Flavoprotein</keyword>